<dbReference type="CDD" id="cd06261">
    <property type="entry name" value="TM_PBP2"/>
    <property type="match status" value="1"/>
</dbReference>
<name>A0A7C4FHF0_9CREN</name>
<dbReference type="GO" id="GO:0043190">
    <property type="term" value="C:ATP-binding cassette (ABC) transporter complex"/>
    <property type="evidence" value="ECO:0007669"/>
    <property type="project" value="InterPro"/>
</dbReference>
<keyword evidence="6 8" id="KW-1133">Transmembrane helix</keyword>
<dbReference type="PANTHER" id="PTHR30614">
    <property type="entry name" value="MEMBRANE COMPONENT OF AMINO ACID ABC TRANSPORTER"/>
    <property type="match status" value="1"/>
</dbReference>
<reference evidence="10" key="1">
    <citation type="journal article" date="2020" name="mSystems">
        <title>Genome- and Community-Level Interaction Insights into Carbon Utilization and Element Cycling Functions of Hydrothermarchaeota in Hydrothermal Sediment.</title>
        <authorList>
            <person name="Zhou Z."/>
            <person name="Liu Y."/>
            <person name="Xu W."/>
            <person name="Pan J."/>
            <person name="Luo Z.H."/>
            <person name="Li M."/>
        </authorList>
    </citation>
    <scope>NUCLEOTIDE SEQUENCE [LARGE SCALE GENOMIC DNA]</scope>
    <source>
        <strain evidence="10">SpSt-732</strain>
    </source>
</reference>
<gene>
    <name evidence="10" type="ORF">ENV14_04370</name>
</gene>
<evidence type="ECO:0000256" key="3">
    <source>
        <dbReference type="ARBA" id="ARBA00022475"/>
    </source>
</evidence>
<accession>A0A7C4FHF0</accession>
<dbReference type="InterPro" id="IPR000515">
    <property type="entry name" value="MetI-like"/>
</dbReference>
<feature type="domain" description="ABC transmembrane type-1" evidence="9">
    <location>
        <begin position="16"/>
        <end position="204"/>
    </location>
</feature>
<proteinExistence type="inferred from homology"/>
<keyword evidence="5" id="KW-0029">Amino-acid transport</keyword>
<dbReference type="InterPro" id="IPR035906">
    <property type="entry name" value="MetI-like_sf"/>
</dbReference>
<keyword evidence="4 8" id="KW-0812">Transmembrane</keyword>
<evidence type="ECO:0000256" key="1">
    <source>
        <dbReference type="ARBA" id="ARBA00004651"/>
    </source>
</evidence>
<evidence type="ECO:0000256" key="6">
    <source>
        <dbReference type="ARBA" id="ARBA00022989"/>
    </source>
</evidence>
<dbReference type="InterPro" id="IPR043429">
    <property type="entry name" value="ArtM/GltK/GlnP/TcyL/YhdX-like"/>
</dbReference>
<feature type="transmembrane region" description="Helical" evidence="8">
    <location>
        <begin position="20"/>
        <end position="42"/>
    </location>
</feature>
<evidence type="ECO:0000259" key="9">
    <source>
        <dbReference type="PROSITE" id="PS50928"/>
    </source>
</evidence>
<dbReference type="Pfam" id="PF00528">
    <property type="entry name" value="BPD_transp_1"/>
    <property type="match status" value="1"/>
</dbReference>
<evidence type="ECO:0000256" key="4">
    <source>
        <dbReference type="ARBA" id="ARBA00022692"/>
    </source>
</evidence>
<dbReference type="InterPro" id="IPR010065">
    <property type="entry name" value="AA_ABC_transptr_permease_3TM"/>
</dbReference>
<keyword evidence="7 8" id="KW-0472">Membrane</keyword>
<dbReference type="NCBIfam" id="TIGR01726">
    <property type="entry name" value="HEQRo_perm_3TM"/>
    <property type="match status" value="1"/>
</dbReference>
<dbReference type="SUPFAM" id="SSF161098">
    <property type="entry name" value="MetI-like"/>
    <property type="match status" value="1"/>
</dbReference>
<dbReference type="GO" id="GO:0006865">
    <property type="term" value="P:amino acid transport"/>
    <property type="evidence" value="ECO:0007669"/>
    <property type="project" value="UniProtKB-KW"/>
</dbReference>
<evidence type="ECO:0000256" key="8">
    <source>
        <dbReference type="RuleBase" id="RU363032"/>
    </source>
</evidence>
<comment type="similarity">
    <text evidence="8">Belongs to the binding-protein-dependent transport system permease family.</text>
</comment>
<evidence type="ECO:0000256" key="5">
    <source>
        <dbReference type="ARBA" id="ARBA00022970"/>
    </source>
</evidence>
<keyword evidence="3" id="KW-1003">Cell membrane</keyword>
<dbReference type="PROSITE" id="PS50928">
    <property type="entry name" value="ABC_TM1"/>
    <property type="match status" value="1"/>
</dbReference>
<dbReference type="AlphaFoldDB" id="A0A7C4FHF0"/>
<dbReference type="Gene3D" id="1.10.3720.10">
    <property type="entry name" value="MetI-like"/>
    <property type="match status" value="1"/>
</dbReference>
<dbReference type="EMBL" id="DTFF01000040">
    <property type="protein sequence ID" value="HGI87610.1"/>
    <property type="molecule type" value="Genomic_DNA"/>
</dbReference>
<evidence type="ECO:0000256" key="2">
    <source>
        <dbReference type="ARBA" id="ARBA00022448"/>
    </source>
</evidence>
<protein>
    <submittedName>
        <fullName evidence="10">Amino acid ABC transporter permease</fullName>
    </submittedName>
</protein>
<evidence type="ECO:0000256" key="7">
    <source>
        <dbReference type="ARBA" id="ARBA00023136"/>
    </source>
</evidence>
<evidence type="ECO:0000313" key="10">
    <source>
        <dbReference type="EMBL" id="HGI87610.1"/>
    </source>
</evidence>
<dbReference type="PANTHER" id="PTHR30614:SF0">
    <property type="entry name" value="L-CYSTINE TRANSPORT SYSTEM PERMEASE PROTEIN TCYL"/>
    <property type="match status" value="1"/>
</dbReference>
<organism evidence="10">
    <name type="scientific">Ignisphaera aggregans</name>
    <dbReference type="NCBI Taxonomy" id="334771"/>
    <lineage>
        <taxon>Archaea</taxon>
        <taxon>Thermoproteota</taxon>
        <taxon>Thermoprotei</taxon>
        <taxon>Desulfurococcales</taxon>
        <taxon>Desulfurococcaceae</taxon>
        <taxon>Ignisphaera</taxon>
    </lineage>
</organism>
<sequence>MWQSFTPYIPIILSAISNTLMLAFFSFGIATALGILMAFIEVFATKTLSIVVDWIARVLRGVPLILSIFLVFYGLPSIGLVLPPLCAAILGIAIVDAGYQEQIFRSAIKAVSTRQLEAAYSLGLTRAEAFLYVVLPQSFRIALPSWINDFTIVLKDTSIAYAIGVVEVFTQAVHVAQVIMDYMWPLVFVSVIYLAICYPLSILSNNIHSKLKSMGMLGSGV</sequence>
<feature type="transmembrane region" description="Helical" evidence="8">
    <location>
        <begin position="182"/>
        <end position="203"/>
    </location>
</feature>
<comment type="subcellular location">
    <subcellularLocation>
        <location evidence="1 8">Cell membrane</location>
        <topology evidence="1 8">Multi-pass membrane protein</topology>
    </subcellularLocation>
</comment>
<comment type="caution">
    <text evidence="10">The sequence shown here is derived from an EMBL/GenBank/DDBJ whole genome shotgun (WGS) entry which is preliminary data.</text>
</comment>
<keyword evidence="2 8" id="KW-0813">Transport</keyword>
<feature type="transmembrane region" description="Helical" evidence="8">
    <location>
        <begin position="54"/>
        <end position="75"/>
    </location>
</feature>
<dbReference type="GO" id="GO:0022857">
    <property type="term" value="F:transmembrane transporter activity"/>
    <property type="evidence" value="ECO:0007669"/>
    <property type="project" value="InterPro"/>
</dbReference>